<protein>
    <submittedName>
        <fullName evidence="3">UBC core domain-containing protein</fullName>
    </submittedName>
</protein>
<dbReference type="InterPro" id="IPR016135">
    <property type="entry name" value="UBQ-conjugating_enzyme/RWD"/>
</dbReference>
<feature type="region of interest" description="Disordered" evidence="1">
    <location>
        <begin position="183"/>
        <end position="209"/>
    </location>
</feature>
<proteinExistence type="predicted"/>
<reference evidence="3" key="1">
    <citation type="submission" date="2016-11" db="UniProtKB">
        <authorList>
            <consortium name="WormBaseParasite"/>
        </authorList>
    </citation>
    <scope>IDENTIFICATION</scope>
</reference>
<evidence type="ECO:0000256" key="1">
    <source>
        <dbReference type="SAM" id="MobiDB-lite"/>
    </source>
</evidence>
<evidence type="ECO:0000313" key="2">
    <source>
        <dbReference type="Proteomes" id="UP000095280"/>
    </source>
</evidence>
<sequence>IHGLGAVSRLRLRLRRGLPDGHFTTPTSMPTSPLEHNICLNLFDEWNRTFGIEDCLQGLLFLLYTTPTSPTRCPATSSPALTLGHLHQECRQKNHGWAEHEAALALGFEPSPSLAASGSADGATATSDSNPSSDEAAGSGAAACLALAALDRLAADPKTDESAAPHTTAGRCFNELRGDTQRDTEMLQQQQTSRSGGQLRMRRSRRSSTRCCTQTADGARTRMWIIPAAAGRHRHAATDLSEDVEEVDATATAAGASTALVDSGRPESPDSLSLASDCCLQDLLAQLEEAAALDGSGGDLMRTMMTSIDDEVDDEDVSAGGLVASVEVQRSSTLPRCAATPAIQAVASHGIGGAGPTRPAVAASTAAVRRGRALRRSSDGGGLAARPCSLFDCAAVAMRSMALLAGERARPLPRMLSIKPERRRLQPSLTRLLCATLASRLRRIRLRLAQRRRLR</sequence>
<dbReference type="Proteomes" id="UP000095280">
    <property type="component" value="Unplaced"/>
</dbReference>
<dbReference type="WBParaSite" id="snap_masked-unitig_36903-processed-gene-0.0-mRNA-1">
    <property type="protein sequence ID" value="snap_masked-unitig_36903-processed-gene-0.0-mRNA-1"/>
    <property type="gene ID" value="snap_masked-unitig_36903-processed-gene-0.0"/>
</dbReference>
<dbReference type="SUPFAM" id="SSF54495">
    <property type="entry name" value="UBC-like"/>
    <property type="match status" value="1"/>
</dbReference>
<organism evidence="2 3">
    <name type="scientific">Macrostomum lignano</name>
    <dbReference type="NCBI Taxonomy" id="282301"/>
    <lineage>
        <taxon>Eukaryota</taxon>
        <taxon>Metazoa</taxon>
        <taxon>Spiralia</taxon>
        <taxon>Lophotrochozoa</taxon>
        <taxon>Platyhelminthes</taxon>
        <taxon>Rhabditophora</taxon>
        <taxon>Macrostomorpha</taxon>
        <taxon>Macrostomida</taxon>
        <taxon>Macrostomidae</taxon>
        <taxon>Macrostomum</taxon>
    </lineage>
</organism>
<feature type="region of interest" description="Disordered" evidence="1">
    <location>
        <begin position="113"/>
        <end position="137"/>
    </location>
</feature>
<name>A0A1I8JRM8_9PLAT</name>
<evidence type="ECO:0000313" key="3">
    <source>
        <dbReference type="WBParaSite" id="snap_masked-unitig_36903-processed-gene-0.0-mRNA-1"/>
    </source>
</evidence>
<keyword evidence="2" id="KW-1185">Reference proteome</keyword>
<accession>A0A1I8JRM8</accession>
<feature type="compositionally biased region" description="Low complexity" evidence="1">
    <location>
        <begin position="113"/>
        <end position="129"/>
    </location>
</feature>
<dbReference type="AlphaFoldDB" id="A0A1I8JRM8"/>